<evidence type="ECO:0000313" key="6">
    <source>
        <dbReference type="Proteomes" id="UP001642409"/>
    </source>
</evidence>
<keyword evidence="1" id="KW-0472">Membrane</keyword>
<organism evidence="2">
    <name type="scientific">Hexamita inflata</name>
    <dbReference type="NCBI Taxonomy" id="28002"/>
    <lineage>
        <taxon>Eukaryota</taxon>
        <taxon>Metamonada</taxon>
        <taxon>Diplomonadida</taxon>
        <taxon>Hexamitidae</taxon>
        <taxon>Hexamitinae</taxon>
        <taxon>Hexamita</taxon>
    </lineage>
</organism>
<evidence type="ECO:0000313" key="4">
    <source>
        <dbReference type="EMBL" id="CAL6007214.1"/>
    </source>
</evidence>
<evidence type="ECO:0000256" key="1">
    <source>
        <dbReference type="SAM" id="Phobius"/>
    </source>
</evidence>
<evidence type="ECO:0000313" key="2">
    <source>
        <dbReference type="EMBL" id="CAI9934450.1"/>
    </source>
</evidence>
<evidence type="ECO:0000313" key="5">
    <source>
        <dbReference type="EMBL" id="CAL6087689.1"/>
    </source>
</evidence>
<dbReference type="EMBL" id="CATOUU010000825">
    <property type="protein sequence ID" value="CAI9951703.1"/>
    <property type="molecule type" value="Genomic_DNA"/>
</dbReference>
<dbReference type="EMBL" id="CAXDID020000402">
    <property type="protein sequence ID" value="CAL6087689.1"/>
    <property type="molecule type" value="Genomic_DNA"/>
</dbReference>
<dbReference type="Proteomes" id="UP001642409">
    <property type="component" value="Unassembled WGS sequence"/>
</dbReference>
<reference evidence="4 6" key="2">
    <citation type="submission" date="2024-07" db="EMBL/GenBank/DDBJ databases">
        <authorList>
            <person name="Akdeniz Z."/>
        </authorList>
    </citation>
    <scope>NUCLEOTIDE SEQUENCE [LARGE SCALE GENOMIC DNA]</scope>
</reference>
<proteinExistence type="predicted"/>
<keyword evidence="6" id="KW-1185">Reference proteome</keyword>
<reference evidence="2" key="1">
    <citation type="submission" date="2023-06" db="EMBL/GenBank/DDBJ databases">
        <authorList>
            <person name="Kurt Z."/>
        </authorList>
    </citation>
    <scope>NUCLEOTIDE SEQUENCE</scope>
</reference>
<dbReference type="EMBL" id="CATOUU010000569">
    <property type="protein sequence ID" value="CAI9934450.1"/>
    <property type="molecule type" value="Genomic_DNA"/>
</dbReference>
<accession>A0AA86TYF7</accession>
<dbReference type="EMBL" id="CAXDID020000055">
    <property type="protein sequence ID" value="CAL6007214.1"/>
    <property type="molecule type" value="Genomic_DNA"/>
</dbReference>
<evidence type="ECO:0000313" key="3">
    <source>
        <dbReference type="EMBL" id="CAI9951703.1"/>
    </source>
</evidence>
<keyword evidence="1" id="KW-1133">Transmembrane helix</keyword>
<name>A0AA86TYF7_9EUKA</name>
<gene>
    <name evidence="4" type="ORF">HINF_LOCUS20530</name>
    <name evidence="2" type="ORF">HINF_LOCUS22095</name>
    <name evidence="3" type="ORF">HINF_LOCUS39348</name>
    <name evidence="5" type="ORF">HINF_LOCUS63767</name>
</gene>
<dbReference type="AlphaFoldDB" id="A0AA86TYF7"/>
<sequence length="76" mass="8870">MLQLVKAKIVKNLMLIQFQKLQYFSFDYKYLFQQNRKDTYEPTNTIKPGSVLKISFGFLGAVVALHVVSFVIRPKK</sequence>
<keyword evidence="1" id="KW-0812">Transmembrane</keyword>
<comment type="caution">
    <text evidence="2">The sequence shown here is derived from an EMBL/GenBank/DDBJ whole genome shotgun (WGS) entry which is preliminary data.</text>
</comment>
<protein>
    <submittedName>
        <fullName evidence="2">Uncharacterized protein</fullName>
    </submittedName>
</protein>
<feature type="transmembrane region" description="Helical" evidence="1">
    <location>
        <begin position="54"/>
        <end position="72"/>
    </location>
</feature>